<dbReference type="NCBIfam" id="NF009466">
    <property type="entry name" value="PRK12826.1-2"/>
    <property type="match status" value="1"/>
</dbReference>
<dbReference type="AlphaFoldDB" id="A0A7G9GGF5"/>
<feature type="binding site" evidence="9">
    <location>
        <position position="89"/>
    </location>
    <ligand>
        <name>NADP(+)</name>
        <dbReference type="ChEBI" id="CHEBI:58349"/>
    </ligand>
</feature>
<proteinExistence type="inferred from homology"/>
<evidence type="ECO:0000256" key="2">
    <source>
        <dbReference type="ARBA" id="ARBA00006484"/>
    </source>
</evidence>
<feature type="active site" description="Proton acceptor" evidence="8">
    <location>
        <position position="154"/>
    </location>
</feature>
<keyword evidence="10" id="KW-0276">Fatty acid metabolism</keyword>
<sequence length="246" mass="25976">MTEKSIAVVTGASRGIGRAVALELAGRGNLTVINYNGSAEKAEAVKKEIEAAGGEAALFQCDVSRYEDCEAFIKQVVRDYGRLDILVNNAGITRDYLIMQMKEEAFDQVLEVNLKGTFNTIRFAARQMVKQRKGRIVNMASVVGIHGNGGQSNYSASKAGVIGLTKSVAQELAPRGITVNAVAPGFIETEMTGALPEEVQESARKGIPLGTFGHPEDVAAAVGFLTSDAAGYITGQVLCVDGGMAM</sequence>
<dbReference type="PRINTS" id="PR00080">
    <property type="entry name" value="SDRFAMILY"/>
</dbReference>
<dbReference type="CDD" id="cd05333">
    <property type="entry name" value="BKR_SDR_c"/>
    <property type="match status" value="1"/>
</dbReference>
<comment type="similarity">
    <text evidence="2 10">Belongs to the short-chain dehydrogenases/reductases (SDR) family.</text>
</comment>
<dbReference type="Gene3D" id="3.40.50.720">
    <property type="entry name" value="NAD(P)-binding Rossmann-like Domain"/>
    <property type="match status" value="1"/>
</dbReference>
<comment type="function">
    <text evidence="10">Catalyzes the NADPH-dependent reduction of beta-ketoacyl-ACP substrates to beta-hydroxyacyl-ACP products, the first reductive step in the elongation cycle of fatty acid biosynthesis.</text>
</comment>
<dbReference type="NCBIfam" id="NF005559">
    <property type="entry name" value="PRK07231.1"/>
    <property type="match status" value="1"/>
</dbReference>
<keyword evidence="10" id="KW-0444">Lipid biosynthesis</keyword>
<feature type="binding site" evidence="9">
    <location>
        <begin position="154"/>
        <end position="158"/>
    </location>
    <ligand>
        <name>NADP(+)</name>
        <dbReference type="ChEBI" id="CHEBI:58349"/>
    </ligand>
</feature>
<dbReference type="PROSITE" id="PS00061">
    <property type="entry name" value="ADH_SHORT"/>
    <property type="match status" value="1"/>
</dbReference>
<feature type="domain" description="Ketoreductase" evidence="11">
    <location>
        <begin position="5"/>
        <end position="185"/>
    </location>
</feature>
<dbReference type="SUPFAM" id="SSF51735">
    <property type="entry name" value="NAD(P)-binding Rossmann-fold domains"/>
    <property type="match status" value="1"/>
</dbReference>
<reference evidence="12 13" key="1">
    <citation type="submission" date="2020-08" db="EMBL/GenBank/DDBJ databases">
        <authorList>
            <person name="Liu C."/>
            <person name="Sun Q."/>
        </authorList>
    </citation>
    <scope>NUCLEOTIDE SEQUENCE [LARGE SCALE GENOMIC DNA]</scope>
    <source>
        <strain evidence="12 13">NSJ-29</strain>
    </source>
</reference>
<dbReference type="GO" id="GO:0051287">
    <property type="term" value="F:NAD binding"/>
    <property type="evidence" value="ECO:0007669"/>
    <property type="project" value="UniProtKB-UniRule"/>
</dbReference>
<keyword evidence="4 9" id="KW-0521">NADP</keyword>
<accession>A0A7G9GGF5</accession>
<feature type="binding site" evidence="9">
    <location>
        <position position="187"/>
    </location>
    <ligand>
        <name>NADP(+)</name>
        <dbReference type="ChEBI" id="CHEBI:58349"/>
    </ligand>
</feature>
<evidence type="ECO:0000256" key="7">
    <source>
        <dbReference type="ARBA" id="ARBA00048508"/>
    </source>
</evidence>
<dbReference type="GO" id="GO:0006633">
    <property type="term" value="P:fatty acid biosynthetic process"/>
    <property type="evidence" value="ECO:0007669"/>
    <property type="project" value="UniProtKB-UniPathway"/>
</dbReference>
<keyword evidence="13" id="KW-1185">Reference proteome</keyword>
<dbReference type="InterPro" id="IPR036291">
    <property type="entry name" value="NAD(P)-bd_dom_sf"/>
</dbReference>
<dbReference type="PANTHER" id="PTHR42879:SF2">
    <property type="entry name" value="3-OXOACYL-[ACYL-CARRIER-PROTEIN] REDUCTASE FABG"/>
    <property type="match status" value="1"/>
</dbReference>
<dbReference type="InterPro" id="IPR020904">
    <property type="entry name" value="Sc_DH/Rdtase_CS"/>
</dbReference>
<comment type="catalytic activity">
    <reaction evidence="7 10">
        <text>a (3R)-hydroxyacyl-[ACP] + NADP(+) = a 3-oxoacyl-[ACP] + NADPH + H(+)</text>
        <dbReference type="Rhea" id="RHEA:17397"/>
        <dbReference type="Rhea" id="RHEA-COMP:9916"/>
        <dbReference type="Rhea" id="RHEA-COMP:9945"/>
        <dbReference type="ChEBI" id="CHEBI:15378"/>
        <dbReference type="ChEBI" id="CHEBI:57783"/>
        <dbReference type="ChEBI" id="CHEBI:58349"/>
        <dbReference type="ChEBI" id="CHEBI:78776"/>
        <dbReference type="ChEBI" id="CHEBI:78827"/>
        <dbReference type="EC" id="1.1.1.100"/>
    </reaction>
</comment>
<dbReference type="SMART" id="SM00822">
    <property type="entry name" value="PKS_KR"/>
    <property type="match status" value="1"/>
</dbReference>
<evidence type="ECO:0000256" key="9">
    <source>
        <dbReference type="PIRSR" id="PIRSR611284-2"/>
    </source>
</evidence>
<dbReference type="Pfam" id="PF13561">
    <property type="entry name" value="adh_short_C2"/>
    <property type="match status" value="1"/>
</dbReference>
<dbReference type="InterPro" id="IPR011284">
    <property type="entry name" value="3oxo_ACP_reduc"/>
</dbReference>
<evidence type="ECO:0000256" key="10">
    <source>
        <dbReference type="RuleBase" id="RU366074"/>
    </source>
</evidence>
<evidence type="ECO:0000313" key="13">
    <source>
        <dbReference type="Proteomes" id="UP000515860"/>
    </source>
</evidence>
<evidence type="ECO:0000256" key="4">
    <source>
        <dbReference type="ARBA" id="ARBA00022857"/>
    </source>
</evidence>
<dbReference type="RefSeq" id="WP_249329446.1">
    <property type="nucleotide sequence ID" value="NZ_CP060635.1"/>
</dbReference>
<evidence type="ECO:0000256" key="5">
    <source>
        <dbReference type="ARBA" id="ARBA00023002"/>
    </source>
</evidence>
<dbReference type="GO" id="GO:0008202">
    <property type="term" value="P:steroid metabolic process"/>
    <property type="evidence" value="ECO:0007669"/>
    <property type="project" value="UniProtKB-KW"/>
</dbReference>
<comment type="subunit">
    <text evidence="10">Homotetramer.</text>
</comment>
<evidence type="ECO:0000259" key="11">
    <source>
        <dbReference type="SMART" id="SM00822"/>
    </source>
</evidence>
<dbReference type="FunFam" id="3.40.50.720:FF:000115">
    <property type="entry name" value="3-oxoacyl-[acyl-carrier-protein] reductase FabG"/>
    <property type="match status" value="1"/>
</dbReference>
<keyword evidence="5 10" id="KW-0560">Oxidoreductase</keyword>
<dbReference type="EC" id="1.1.1.100" evidence="3 10"/>
<dbReference type="GO" id="GO:0004316">
    <property type="term" value="F:3-oxoacyl-[acyl-carrier-protein] reductase (NADPH) activity"/>
    <property type="evidence" value="ECO:0007669"/>
    <property type="project" value="UniProtKB-UniRule"/>
</dbReference>
<dbReference type="InterPro" id="IPR050259">
    <property type="entry name" value="SDR"/>
</dbReference>
<dbReference type="PANTHER" id="PTHR42879">
    <property type="entry name" value="3-OXOACYL-(ACYL-CARRIER-PROTEIN) REDUCTASE"/>
    <property type="match status" value="1"/>
</dbReference>
<dbReference type="NCBIfam" id="TIGR01830">
    <property type="entry name" value="3oxo_ACP_reduc"/>
    <property type="match status" value="1"/>
</dbReference>
<evidence type="ECO:0000256" key="1">
    <source>
        <dbReference type="ARBA" id="ARBA00005194"/>
    </source>
</evidence>
<evidence type="ECO:0000313" key="12">
    <source>
        <dbReference type="EMBL" id="QNM09887.1"/>
    </source>
</evidence>
<dbReference type="InterPro" id="IPR057326">
    <property type="entry name" value="KR_dom"/>
</dbReference>
<dbReference type="InterPro" id="IPR002347">
    <property type="entry name" value="SDR_fam"/>
</dbReference>
<comment type="pathway">
    <text evidence="1 10">Lipid metabolism; fatty acid biosynthesis.</text>
</comment>
<dbReference type="KEGG" id="whj:H9Q79_06295"/>
<organism evidence="12 13">
    <name type="scientific">Wansuia hejianensis</name>
    <dbReference type="NCBI Taxonomy" id="2763667"/>
    <lineage>
        <taxon>Bacteria</taxon>
        <taxon>Bacillati</taxon>
        <taxon>Bacillota</taxon>
        <taxon>Clostridia</taxon>
        <taxon>Lachnospirales</taxon>
        <taxon>Lachnospiraceae</taxon>
        <taxon>Wansuia</taxon>
    </lineage>
</organism>
<dbReference type="EMBL" id="CP060635">
    <property type="protein sequence ID" value="QNM09887.1"/>
    <property type="molecule type" value="Genomic_DNA"/>
</dbReference>
<feature type="binding site" evidence="9">
    <location>
        <begin position="11"/>
        <end position="14"/>
    </location>
    <ligand>
        <name>NADP(+)</name>
        <dbReference type="ChEBI" id="CHEBI:58349"/>
    </ligand>
</feature>
<keyword evidence="6" id="KW-0753">Steroid metabolism</keyword>
<name>A0A7G9GGF5_9FIRM</name>
<keyword evidence="10" id="KW-0443">Lipid metabolism</keyword>
<evidence type="ECO:0000256" key="6">
    <source>
        <dbReference type="ARBA" id="ARBA00023221"/>
    </source>
</evidence>
<protein>
    <recommendedName>
        <fullName evidence="3 10">3-oxoacyl-[acyl-carrier-protein] reductase</fullName>
        <ecNumber evidence="3 10">1.1.1.100</ecNumber>
    </recommendedName>
</protein>
<evidence type="ECO:0000256" key="3">
    <source>
        <dbReference type="ARBA" id="ARBA00012948"/>
    </source>
</evidence>
<dbReference type="PRINTS" id="PR00081">
    <property type="entry name" value="GDHRDH"/>
</dbReference>
<keyword evidence="10" id="KW-0275">Fatty acid biosynthesis</keyword>
<dbReference type="UniPathway" id="UPA00094"/>
<dbReference type="Proteomes" id="UP000515860">
    <property type="component" value="Chromosome"/>
</dbReference>
<gene>
    <name evidence="12" type="primary">fabG</name>
    <name evidence="12" type="ORF">H9Q79_06295</name>
</gene>
<evidence type="ECO:0000256" key="8">
    <source>
        <dbReference type="PIRSR" id="PIRSR611284-1"/>
    </source>
</evidence>